<accession>A0A3N6PCV4</accession>
<organism evidence="1 2">
    <name type="scientific">Okeania hirsuta</name>
    <dbReference type="NCBI Taxonomy" id="1458930"/>
    <lineage>
        <taxon>Bacteria</taxon>
        <taxon>Bacillati</taxon>
        <taxon>Cyanobacteriota</taxon>
        <taxon>Cyanophyceae</taxon>
        <taxon>Oscillatoriophycideae</taxon>
        <taxon>Oscillatoriales</taxon>
        <taxon>Microcoleaceae</taxon>
        <taxon>Okeania</taxon>
    </lineage>
</organism>
<protein>
    <submittedName>
        <fullName evidence="1">GIY-YIG nuclease family protein</fullName>
    </submittedName>
</protein>
<dbReference type="InterPro" id="IPR049578">
    <property type="entry name" value="CAXIP1-like_GIY-YIG_dom"/>
</dbReference>
<evidence type="ECO:0000313" key="1">
    <source>
        <dbReference type="EMBL" id="RQH27656.1"/>
    </source>
</evidence>
<sequence>MTNTEIQIPELSELEYLPYIDSQGKLPISLQGKIGVYGIFDRDKKLLFVGYSRDIYQSIKQHLVRQPHSCYWLKVQTIERPNRTILEGIKTAWINENGSLPIGNDGAEAKWNQPIDAKQEMTEAEATQYHDPLTDEVAKEKLLKNISRRVEANILEILKTRGLEENIRFNPKLKTSGLLDLK</sequence>
<dbReference type="RefSeq" id="WP_124146817.1">
    <property type="nucleotide sequence ID" value="NZ_CAWOKI010000197.1"/>
</dbReference>
<comment type="caution">
    <text evidence="1">The sequence shown here is derived from an EMBL/GenBank/DDBJ whole genome shotgun (WGS) entry which is preliminary data.</text>
</comment>
<gene>
    <name evidence="1" type="ORF">D5R40_26760</name>
</gene>
<dbReference type="OrthoDB" id="424286at2"/>
<dbReference type="EMBL" id="RCBY01000236">
    <property type="protein sequence ID" value="RQH27656.1"/>
    <property type="molecule type" value="Genomic_DNA"/>
</dbReference>
<keyword evidence="2" id="KW-1185">Reference proteome</keyword>
<name>A0A3N6PCV4_9CYAN</name>
<evidence type="ECO:0000313" key="2">
    <source>
        <dbReference type="Proteomes" id="UP000269154"/>
    </source>
</evidence>
<proteinExistence type="predicted"/>
<dbReference type="AlphaFoldDB" id="A0A3N6PCV4"/>
<dbReference type="Proteomes" id="UP000269154">
    <property type="component" value="Unassembled WGS sequence"/>
</dbReference>
<reference evidence="1 2" key="1">
    <citation type="journal article" date="2018" name="ACS Chem. Biol.">
        <title>Ketoreductase domain dysfunction expands chemodiversity: malyngamide biosynthesis in the cyanobacterium Okeania hirsuta.</title>
        <authorList>
            <person name="Moss N.A."/>
            <person name="Leao T."/>
            <person name="Rankin M."/>
            <person name="McCullough T.M."/>
            <person name="Qu P."/>
            <person name="Korobeynikov A."/>
            <person name="Smith J.L."/>
            <person name="Gerwick L."/>
            <person name="Gerwick W.H."/>
        </authorList>
    </citation>
    <scope>NUCLEOTIDE SEQUENCE [LARGE SCALE GENOMIC DNA]</scope>
    <source>
        <strain evidence="1 2">PAB10Feb10-1</strain>
    </source>
</reference>
<dbReference type="CDD" id="cd10450">
    <property type="entry name" value="GIY-YIG_AtGrxS16_like"/>
    <property type="match status" value="1"/>
</dbReference>